<dbReference type="EMBL" id="JBFTWV010000063">
    <property type="protein sequence ID" value="KAL2793011.1"/>
    <property type="molecule type" value="Genomic_DNA"/>
</dbReference>
<organism evidence="1 2">
    <name type="scientific">Aspergillus keveii</name>
    <dbReference type="NCBI Taxonomy" id="714993"/>
    <lineage>
        <taxon>Eukaryota</taxon>
        <taxon>Fungi</taxon>
        <taxon>Dikarya</taxon>
        <taxon>Ascomycota</taxon>
        <taxon>Pezizomycotina</taxon>
        <taxon>Eurotiomycetes</taxon>
        <taxon>Eurotiomycetidae</taxon>
        <taxon>Eurotiales</taxon>
        <taxon>Aspergillaceae</taxon>
        <taxon>Aspergillus</taxon>
        <taxon>Aspergillus subgen. Nidulantes</taxon>
    </lineage>
</organism>
<comment type="caution">
    <text evidence="1">The sequence shown here is derived from an EMBL/GenBank/DDBJ whole genome shotgun (WGS) entry which is preliminary data.</text>
</comment>
<evidence type="ECO:0000313" key="2">
    <source>
        <dbReference type="Proteomes" id="UP001610563"/>
    </source>
</evidence>
<sequence>MGGEDFHRAGGIELSEVEVEYDEEGAEAHGTPRGDICDWANVFWDLMTNRRSVAPPKMPRGWDSAVWPEDPKDWPAERDYMDERKRIKEKRFCQLEEARLGPILVKAWSGDYKNVTEVIRDVRAVLEKKGVAVIGEDEILPGDTMTSGDIFTIVPPSDERPYYTEIRLRERRGLDSASRMTLLPDAK</sequence>
<evidence type="ECO:0000313" key="1">
    <source>
        <dbReference type="EMBL" id="KAL2793011.1"/>
    </source>
</evidence>
<protein>
    <submittedName>
        <fullName evidence="1">Uncharacterized protein</fullName>
    </submittedName>
</protein>
<accession>A0ABR4G1W8</accession>
<dbReference type="Proteomes" id="UP001610563">
    <property type="component" value="Unassembled WGS sequence"/>
</dbReference>
<keyword evidence="2" id="KW-1185">Reference proteome</keyword>
<name>A0ABR4G1W8_9EURO</name>
<proteinExistence type="predicted"/>
<reference evidence="1 2" key="1">
    <citation type="submission" date="2024-07" db="EMBL/GenBank/DDBJ databases">
        <title>Section-level genome sequencing and comparative genomics of Aspergillus sections Usti and Cavernicolus.</title>
        <authorList>
            <consortium name="Lawrence Berkeley National Laboratory"/>
            <person name="Nybo J.L."/>
            <person name="Vesth T.C."/>
            <person name="Theobald S."/>
            <person name="Frisvad J.C."/>
            <person name="Larsen T.O."/>
            <person name="Kjaerboelling I."/>
            <person name="Rothschild-Mancinelli K."/>
            <person name="Lyhne E.K."/>
            <person name="Kogle M.E."/>
            <person name="Barry K."/>
            <person name="Clum A."/>
            <person name="Na H."/>
            <person name="Ledsgaard L."/>
            <person name="Lin J."/>
            <person name="Lipzen A."/>
            <person name="Kuo A."/>
            <person name="Riley R."/>
            <person name="Mondo S."/>
            <person name="Labutti K."/>
            <person name="Haridas S."/>
            <person name="Pangalinan J."/>
            <person name="Salamov A.A."/>
            <person name="Simmons B.A."/>
            <person name="Magnuson J.K."/>
            <person name="Chen J."/>
            <person name="Drula E."/>
            <person name="Henrissat B."/>
            <person name="Wiebenga A."/>
            <person name="Lubbers R.J."/>
            <person name="Gomes A.C."/>
            <person name="Makela M.R."/>
            <person name="Stajich J."/>
            <person name="Grigoriev I.V."/>
            <person name="Mortensen U.H."/>
            <person name="De Vries R.P."/>
            <person name="Baker S.E."/>
            <person name="Andersen M.R."/>
        </authorList>
    </citation>
    <scope>NUCLEOTIDE SEQUENCE [LARGE SCALE GENOMIC DNA]</scope>
    <source>
        <strain evidence="1 2">CBS 209.92</strain>
    </source>
</reference>
<gene>
    <name evidence="1" type="ORF">BJX66DRAFT_306726</name>
</gene>